<dbReference type="AlphaFoldDB" id="A0A9P7UVW4"/>
<accession>A0A9P7UVW4</accession>
<dbReference type="GeneID" id="66074854"/>
<organism evidence="2 3">
    <name type="scientific">Marasmius oreades</name>
    <name type="common">fairy-ring Marasmius</name>
    <dbReference type="NCBI Taxonomy" id="181124"/>
    <lineage>
        <taxon>Eukaryota</taxon>
        <taxon>Fungi</taxon>
        <taxon>Dikarya</taxon>
        <taxon>Basidiomycota</taxon>
        <taxon>Agaricomycotina</taxon>
        <taxon>Agaricomycetes</taxon>
        <taxon>Agaricomycetidae</taxon>
        <taxon>Agaricales</taxon>
        <taxon>Marasmiineae</taxon>
        <taxon>Marasmiaceae</taxon>
        <taxon>Marasmius</taxon>
    </lineage>
</organism>
<proteinExistence type="predicted"/>
<evidence type="ECO:0000259" key="1">
    <source>
        <dbReference type="Pfam" id="PF20415"/>
    </source>
</evidence>
<dbReference type="RefSeq" id="XP_043011451.1">
    <property type="nucleotide sequence ID" value="XM_043150364.1"/>
</dbReference>
<evidence type="ECO:0000313" key="3">
    <source>
        <dbReference type="Proteomes" id="UP001049176"/>
    </source>
</evidence>
<dbReference type="KEGG" id="more:E1B28_005778"/>
<name>A0A9P7UVW4_9AGAR</name>
<reference evidence="2" key="1">
    <citation type="journal article" date="2021" name="Genome Biol. Evol.">
        <title>The assembled and annotated genome of the fairy-ring fungus Marasmius oreades.</title>
        <authorList>
            <person name="Hiltunen M."/>
            <person name="Ament-Velasquez S.L."/>
            <person name="Johannesson H."/>
        </authorList>
    </citation>
    <scope>NUCLEOTIDE SEQUENCE</scope>
    <source>
        <strain evidence="2">03SP1</strain>
    </source>
</reference>
<dbReference type="OrthoDB" id="3144234at2759"/>
<gene>
    <name evidence="2" type="ORF">E1B28_005778</name>
</gene>
<evidence type="ECO:0000313" key="2">
    <source>
        <dbReference type="EMBL" id="KAG7094981.1"/>
    </source>
</evidence>
<dbReference type="EMBL" id="CM032183">
    <property type="protein sequence ID" value="KAG7094981.1"/>
    <property type="molecule type" value="Genomic_DNA"/>
</dbReference>
<sequence>MITKLHYLLEYQPFAMESRGGFCYTLFWDIRNPPLSSARCIYPHHHSLTHEEFSTPATQPPVTRLQISCGVFPHDWPIHVHNRHGVTVKDVLEAIYNCLQTQYTSDEFNTLCQKQRSRIMDVFNARVQVSHHPRQTWDKGMKRIDCLLQHSFFGGLSIAPSIRTGNNGPIMDGCILSLRRAHQPQFSAAHLIPASLH</sequence>
<dbReference type="Proteomes" id="UP001049176">
    <property type="component" value="Chromosome 3"/>
</dbReference>
<comment type="caution">
    <text evidence="2">The sequence shown here is derived from an EMBL/GenBank/DDBJ whole genome shotgun (WGS) entry which is preliminary data.</text>
</comment>
<protein>
    <recommendedName>
        <fullName evidence="1">DUF6699 domain-containing protein</fullName>
    </recommendedName>
</protein>
<dbReference type="InterPro" id="IPR046522">
    <property type="entry name" value="DUF6699"/>
</dbReference>
<dbReference type="Pfam" id="PF20415">
    <property type="entry name" value="DUF6699"/>
    <property type="match status" value="1"/>
</dbReference>
<feature type="domain" description="DUF6699" evidence="1">
    <location>
        <begin position="26"/>
        <end position="157"/>
    </location>
</feature>
<keyword evidence="3" id="KW-1185">Reference proteome</keyword>